<organism evidence="2 3">
    <name type="scientific">Phytomonospora endophytica</name>
    <dbReference type="NCBI Taxonomy" id="714109"/>
    <lineage>
        <taxon>Bacteria</taxon>
        <taxon>Bacillati</taxon>
        <taxon>Actinomycetota</taxon>
        <taxon>Actinomycetes</taxon>
        <taxon>Micromonosporales</taxon>
        <taxon>Micromonosporaceae</taxon>
        <taxon>Phytomonospora</taxon>
    </lineage>
</organism>
<proteinExistence type="predicted"/>
<name>A0A841FRG2_9ACTN</name>
<evidence type="ECO:0000313" key="2">
    <source>
        <dbReference type="EMBL" id="MBB6036368.1"/>
    </source>
</evidence>
<dbReference type="SUPFAM" id="SSF82171">
    <property type="entry name" value="DPP6 N-terminal domain-like"/>
    <property type="match status" value="1"/>
</dbReference>
<keyword evidence="3" id="KW-1185">Reference proteome</keyword>
<accession>A0A841FRG2</accession>
<gene>
    <name evidence="2" type="ORF">HNR73_004236</name>
</gene>
<dbReference type="Proteomes" id="UP000548476">
    <property type="component" value="Unassembled WGS sequence"/>
</dbReference>
<reference evidence="2 3" key="1">
    <citation type="submission" date="2020-08" db="EMBL/GenBank/DDBJ databases">
        <title>Genomic Encyclopedia of Type Strains, Phase IV (KMG-IV): sequencing the most valuable type-strain genomes for metagenomic binning, comparative biology and taxonomic classification.</title>
        <authorList>
            <person name="Goeker M."/>
        </authorList>
    </citation>
    <scope>NUCLEOTIDE SEQUENCE [LARGE SCALE GENOMIC DNA]</scope>
    <source>
        <strain evidence="2 3">YIM 65646</strain>
    </source>
</reference>
<comment type="caution">
    <text evidence="2">The sequence shown here is derived from an EMBL/GenBank/DDBJ whole genome shotgun (WGS) entry which is preliminary data.</text>
</comment>
<keyword evidence="1" id="KW-1133">Transmembrane helix</keyword>
<evidence type="ECO:0000313" key="3">
    <source>
        <dbReference type="Proteomes" id="UP000548476"/>
    </source>
</evidence>
<keyword evidence="1" id="KW-0472">Membrane</keyword>
<sequence>MDAYEEFVAFVHNRIFDLRREAHQVTGDDRLADILLVRALAKVAGAWPREHDAEFDPEQLAYDHLTRDAGVVLREADSGGDGGIHIDGAEYEEGPHRLGTALAVADAAWEHSQKMRRRRWRGVVVGVIIAALLLAGYYVASRGGQGGDPEPETVDDPNRVTLLLDGVDLLPNEATVPQAPLWSGPETGLPKEITTDPDDLPTVSENPPGRITAALQAGAAGPVILLDEEGRAHRLDTVTLLAYSNEYLEGSVARRSVSPSGKFVALAQPNTVVVAGLTADEPRRFTVPINSGGAGDSIVDIAWYVDDTAILLTQAGATSLLDLATGTWTQQQFHGVDAVTPTTWAEPAHVITPGPLGEPSGAFLKSVSYTIPTPTSVGEWKAETIVAPGATWLGQFTSTGEQNEEGLVARTCLPKDAVFKMPDGYGPAVDCVAIIDPASGTLERALIRDSSHQAGPRFGFVKWLDAATLLLAVQDVSGGRTLIVAWSYFTGELHVVSAVDGVAMVGG</sequence>
<dbReference type="EMBL" id="JACHGT010000008">
    <property type="protein sequence ID" value="MBB6036368.1"/>
    <property type="molecule type" value="Genomic_DNA"/>
</dbReference>
<feature type="transmembrane region" description="Helical" evidence="1">
    <location>
        <begin position="122"/>
        <end position="140"/>
    </location>
</feature>
<dbReference type="RefSeq" id="WP_184789186.1">
    <property type="nucleotide sequence ID" value="NZ_BONT01000046.1"/>
</dbReference>
<protein>
    <submittedName>
        <fullName evidence="2">Uncharacterized protein</fullName>
    </submittedName>
</protein>
<keyword evidence="1" id="KW-0812">Transmembrane</keyword>
<dbReference type="AlphaFoldDB" id="A0A841FRG2"/>
<evidence type="ECO:0000256" key="1">
    <source>
        <dbReference type="SAM" id="Phobius"/>
    </source>
</evidence>